<evidence type="ECO:0000256" key="2">
    <source>
        <dbReference type="ARBA" id="ARBA00007414"/>
    </source>
</evidence>
<dbReference type="GO" id="GO:0006506">
    <property type="term" value="P:GPI anchor biosynthetic process"/>
    <property type="evidence" value="ECO:0007669"/>
    <property type="project" value="UniProtKB-KW"/>
</dbReference>
<evidence type="ECO:0000256" key="3">
    <source>
        <dbReference type="ARBA" id="ARBA00022502"/>
    </source>
</evidence>
<feature type="domain" description="CWH43-like N-terminal" evidence="9">
    <location>
        <begin position="24"/>
        <end position="241"/>
    </location>
</feature>
<dbReference type="AlphaFoldDB" id="A0AAD5PYL1"/>
<evidence type="ECO:0000256" key="4">
    <source>
        <dbReference type="ARBA" id="ARBA00022692"/>
    </source>
</evidence>
<evidence type="ECO:0000256" key="8">
    <source>
        <dbReference type="SAM" id="Phobius"/>
    </source>
</evidence>
<keyword evidence="4 8" id="KW-0812">Transmembrane</keyword>
<dbReference type="PANTHER" id="PTHR12892:SF11">
    <property type="entry name" value="POST-GPI ATTACHMENT TO PROTEINS FACTOR 2"/>
    <property type="match status" value="1"/>
</dbReference>
<dbReference type="GO" id="GO:0005789">
    <property type="term" value="C:endoplasmic reticulum membrane"/>
    <property type="evidence" value="ECO:0007669"/>
    <property type="project" value="TreeGrafter"/>
</dbReference>
<dbReference type="Proteomes" id="UP000820818">
    <property type="component" value="Linkage Group LG1"/>
</dbReference>
<feature type="transmembrane region" description="Helical" evidence="8">
    <location>
        <begin position="80"/>
        <end position="104"/>
    </location>
</feature>
<dbReference type="InterPro" id="IPR019402">
    <property type="entry name" value="CWH43_N"/>
</dbReference>
<dbReference type="InterPro" id="IPR039545">
    <property type="entry name" value="PGAP2"/>
</dbReference>
<feature type="transmembrane region" description="Helical" evidence="8">
    <location>
        <begin position="22"/>
        <end position="48"/>
    </location>
</feature>
<comment type="similarity">
    <text evidence="2">Belongs to the PGAP2 family.</text>
</comment>
<name>A0AAD5PYL1_9CRUS</name>
<feature type="transmembrane region" description="Helical" evidence="8">
    <location>
        <begin position="188"/>
        <end position="205"/>
    </location>
</feature>
<keyword evidence="6" id="KW-0333">Golgi apparatus</keyword>
<evidence type="ECO:0000313" key="11">
    <source>
        <dbReference type="Proteomes" id="UP000820818"/>
    </source>
</evidence>
<evidence type="ECO:0000259" key="9">
    <source>
        <dbReference type="Pfam" id="PF10277"/>
    </source>
</evidence>
<accession>A0AAD5PYL1</accession>
<organism evidence="10 11">
    <name type="scientific">Daphnia sinensis</name>
    <dbReference type="NCBI Taxonomy" id="1820382"/>
    <lineage>
        <taxon>Eukaryota</taxon>
        <taxon>Metazoa</taxon>
        <taxon>Ecdysozoa</taxon>
        <taxon>Arthropoda</taxon>
        <taxon>Crustacea</taxon>
        <taxon>Branchiopoda</taxon>
        <taxon>Diplostraca</taxon>
        <taxon>Cladocera</taxon>
        <taxon>Anomopoda</taxon>
        <taxon>Daphniidae</taxon>
        <taxon>Daphnia</taxon>
        <taxon>Daphnia similis group</taxon>
    </lineage>
</organism>
<dbReference type="Pfam" id="PF10277">
    <property type="entry name" value="Frag1"/>
    <property type="match status" value="1"/>
</dbReference>
<keyword evidence="7 8" id="KW-0472">Membrane</keyword>
<evidence type="ECO:0000256" key="6">
    <source>
        <dbReference type="ARBA" id="ARBA00023034"/>
    </source>
</evidence>
<proteinExistence type="inferred from homology"/>
<keyword evidence="3" id="KW-0337">GPI-anchor biosynthesis</keyword>
<dbReference type="GO" id="GO:0000139">
    <property type="term" value="C:Golgi membrane"/>
    <property type="evidence" value="ECO:0007669"/>
    <property type="project" value="UniProtKB-SubCell"/>
</dbReference>
<keyword evidence="5 8" id="KW-1133">Transmembrane helix</keyword>
<dbReference type="PANTHER" id="PTHR12892">
    <property type="entry name" value="FGF RECEPTOR ACTIVATING PROTEIN 1"/>
    <property type="match status" value="1"/>
</dbReference>
<dbReference type="EMBL" id="WJBH02000001">
    <property type="protein sequence ID" value="KAI9564272.1"/>
    <property type="molecule type" value="Genomic_DNA"/>
</dbReference>
<sequence length="259" mass="30151">MIIHPEEKNLQVIIMAKFGGRLLFRTVAVLTVMLPFVGFVVCVAWSLIFDFKSATATHCGVHNYLPSVSAAIGDYYPQRFIWRIAIALHTIPRIQIAHVYYMYFISILPKWHESTVLLNCLLNLVEILSLFGLTFISSTDNYTIHKLFFITFLLTSTIYMALSIYLLRHRITPPSALEIKSGRYKLRLFVTTLVAVIGAVGFFARHNNYCEPMMYTWFAVCEYLVILCNMAFHMTAYWDFPNREWSLRQSSFIRQQFRI</sequence>
<comment type="caution">
    <text evidence="10">The sequence shown here is derived from an EMBL/GenBank/DDBJ whole genome shotgun (WGS) entry which is preliminary data.</text>
</comment>
<evidence type="ECO:0000256" key="7">
    <source>
        <dbReference type="ARBA" id="ARBA00023136"/>
    </source>
</evidence>
<protein>
    <recommendedName>
        <fullName evidence="9">CWH43-like N-terminal domain-containing protein</fullName>
    </recommendedName>
</protein>
<evidence type="ECO:0000256" key="5">
    <source>
        <dbReference type="ARBA" id="ARBA00022989"/>
    </source>
</evidence>
<gene>
    <name evidence="10" type="ORF">GHT06_008010</name>
</gene>
<evidence type="ECO:0000256" key="1">
    <source>
        <dbReference type="ARBA" id="ARBA00004653"/>
    </source>
</evidence>
<feature type="transmembrane region" description="Helical" evidence="8">
    <location>
        <begin position="217"/>
        <end position="238"/>
    </location>
</feature>
<evidence type="ECO:0000313" key="10">
    <source>
        <dbReference type="EMBL" id="KAI9564272.1"/>
    </source>
</evidence>
<keyword evidence="11" id="KW-1185">Reference proteome</keyword>
<reference evidence="10 11" key="1">
    <citation type="submission" date="2022-05" db="EMBL/GenBank/DDBJ databases">
        <title>A multi-omics perspective on studying reproductive biology in Daphnia sinensis.</title>
        <authorList>
            <person name="Jia J."/>
        </authorList>
    </citation>
    <scope>NUCLEOTIDE SEQUENCE [LARGE SCALE GENOMIC DNA]</scope>
    <source>
        <strain evidence="10 11">WSL</strain>
    </source>
</reference>
<feature type="transmembrane region" description="Helical" evidence="8">
    <location>
        <begin position="116"/>
        <end position="136"/>
    </location>
</feature>
<feature type="transmembrane region" description="Helical" evidence="8">
    <location>
        <begin position="148"/>
        <end position="167"/>
    </location>
</feature>
<comment type="subcellular location">
    <subcellularLocation>
        <location evidence="1">Golgi apparatus membrane</location>
        <topology evidence="1">Multi-pass membrane protein</topology>
    </subcellularLocation>
</comment>